<protein>
    <recommendedName>
        <fullName evidence="4">Spindle assembly abnormal protein 6 N-terminal domain-containing protein</fullName>
    </recommendedName>
</protein>
<comment type="caution">
    <text evidence="2">The sequence shown here is derived from an EMBL/GenBank/DDBJ whole genome shotgun (WGS) entry which is preliminary data.</text>
</comment>
<evidence type="ECO:0000313" key="2">
    <source>
        <dbReference type="EMBL" id="KAK8852558.1"/>
    </source>
</evidence>
<organism evidence="2 3">
    <name type="scientific">Tritrichomonas musculus</name>
    <dbReference type="NCBI Taxonomy" id="1915356"/>
    <lineage>
        <taxon>Eukaryota</taxon>
        <taxon>Metamonada</taxon>
        <taxon>Parabasalia</taxon>
        <taxon>Tritrichomonadida</taxon>
        <taxon>Tritrichomonadidae</taxon>
        <taxon>Tritrichomonas</taxon>
    </lineage>
</organism>
<dbReference type="Proteomes" id="UP001470230">
    <property type="component" value="Unassembled WGS sequence"/>
</dbReference>
<feature type="coiled-coil region" evidence="1">
    <location>
        <begin position="149"/>
        <end position="183"/>
    </location>
</feature>
<keyword evidence="1" id="KW-0175">Coiled coil</keyword>
<evidence type="ECO:0000256" key="1">
    <source>
        <dbReference type="SAM" id="Coils"/>
    </source>
</evidence>
<proteinExistence type="predicted"/>
<name>A0ABR2HTV4_9EUKA</name>
<keyword evidence="3" id="KW-1185">Reference proteome</keyword>
<evidence type="ECO:0008006" key="4">
    <source>
        <dbReference type="Google" id="ProtNLM"/>
    </source>
</evidence>
<sequence length="196" mass="22598">MAYSTIDNQYVTAIEQYPDLARLDNYTFSIIFNQNSNDKFIIKYNANSLQIFPRISQNEKDITNVCQFYVGKNFTLLEILHILEIHVCRLNSTEGGITNKDLSELQLAANKLASDITLKTQQINGIQRKMIRCSSSVPDLYHLTKLDEAKVLKSEVVEMKREIESLRADIELETKQFQDYLKQMAEVIKKAKLPKS</sequence>
<reference evidence="2 3" key="1">
    <citation type="submission" date="2024-04" db="EMBL/GenBank/DDBJ databases">
        <title>Tritrichomonas musculus Genome.</title>
        <authorList>
            <person name="Alves-Ferreira E."/>
            <person name="Grigg M."/>
            <person name="Lorenzi H."/>
            <person name="Galac M."/>
        </authorList>
    </citation>
    <scope>NUCLEOTIDE SEQUENCE [LARGE SCALE GENOMIC DNA]</scope>
    <source>
        <strain evidence="2 3">EAF2021</strain>
    </source>
</reference>
<gene>
    <name evidence="2" type="ORF">M9Y10_017545</name>
</gene>
<evidence type="ECO:0000313" key="3">
    <source>
        <dbReference type="Proteomes" id="UP001470230"/>
    </source>
</evidence>
<dbReference type="EMBL" id="JAPFFF010000023">
    <property type="protein sequence ID" value="KAK8852558.1"/>
    <property type="molecule type" value="Genomic_DNA"/>
</dbReference>
<accession>A0ABR2HTV4</accession>